<reference evidence="2" key="2">
    <citation type="submission" date="2020-05" db="UniProtKB">
        <authorList>
            <consortium name="EnsemblMetazoa"/>
        </authorList>
    </citation>
    <scope>IDENTIFICATION</scope>
    <source>
        <strain evidence="2">wikel</strain>
    </source>
</reference>
<gene>
    <name evidence="1" type="ORF">IscW_ISCW021499</name>
</gene>
<dbReference type="PaxDb" id="6945-B7Q4Z5"/>
<keyword evidence="3" id="KW-1185">Reference proteome</keyword>
<accession>B7Q4Z5</accession>
<evidence type="ECO:0000313" key="1">
    <source>
        <dbReference type="EMBL" id="EEC13917.1"/>
    </source>
</evidence>
<dbReference type="VEuPathDB" id="VectorBase:ISCI021499"/>
<dbReference type="Proteomes" id="UP000001555">
    <property type="component" value="Unassembled WGS sequence"/>
</dbReference>
<evidence type="ECO:0000313" key="3">
    <source>
        <dbReference type="Proteomes" id="UP000001555"/>
    </source>
</evidence>
<dbReference type="AlphaFoldDB" id="B7Q4Z5"/>
<evidence type="ECO:0000313" key="2">
    <source>
        <dbReference type="EnsemblMetazoa" id="ISCW021499-PA"/>
    </source>
</evidence>
<reference evidence="1 3" key="1">
    <citation type="submission" date="2008-03" db="EMBL/GenBank/DDBJ databases">
        <title>Annotation of Ixodes scapularis.</title>
        <authorList>
            <consortium name="Ixodes scapularis Genome Project Consortium"/>
            <person name="Caler E."/>
            <person name="Hannick L.I."/>
            <person name="Bidwell S."/>
            <person name="Joardar V."/>
            <person name="Thiagarajan M."/>
            <person name="Amedeo P."/>
            <person name="Galinsky K.J."/>
            <person name="Schobel S."/>
            <person name="Inman J."/>
            <person name="Hostetler J."/>
            <person name="Miller J."/>
            <person name="Hammond M."/>
            <person name="Megy K."/>
            <person name="Lawson D."/>
            <person name="Kodira C."/>
            <person name="Sutton G."/>
            <person name="Meyer J."/>
            <person name="Hill C.A."/>
            <person name="Birren B."/>
            <person name="Nene V."/>
            <person name="Collins F."/>
            <person name="Alarcon-Chaidez F."/>
            <person name="Wikel S."/>
            <person name="Strausberg R."/>
        </authorList>
    </citation>
    <scope>NUCLEOTIDE SEQUENCE [LARGE SCALE GENOMIC DNA]</scope>
    <source>
        <strain evidence="3">Wikel</strain>
        <strain evidence="1">Wikel colony</strain>
    </source>
</reference>
<dbReference type="InParanoid" id="B7Q4Z5"/>
<organism>
    <name type="scientific">Ixodes scapularis</name>
    <name type="common">Black-legged tick</name>
    <name type="synonym">Deer tick</name>
    <dbReference type="NCBI Taxonomy" id="6945"/>
    <lineage>
        <taxon>Eukaryota</taxon>
        <taxon>Metazoa</taxon>
        <taxon>Ecdysozoa</taxon>
        <taxon>Arthropoda</taxon>
        <taxon>Chelicerata</taxon>
        <taxon>Arachnida</taxon>
        <taxon>Acari</taxon>
        <taxon>Parasitiformes</taxon>
        <taxon>Ixodida</taxon>
        <taxon>Ixodoidea</taxon>
        <taxon>Ixodidae</taxon>
        <taxon>Ixodinae</taxon>
        <taxon>Ixodes</taxon>
    </lineage>
</organism>
<dbReference type="EnsemblMetazoa" id="ISCW021499-RA">
    <property type="protein sequence ID" value="ISCW021499-PA"/>
    <property type="gene ID" value="ISCW021499"/>
</dbReference>
<sequence>MPHVRIETATAAQSCVYPRRFADTGGKRPSPAIDRALGRPCVLPPTAELEENPTSFPIRCSQLGKFPVLTFGNQARSAHG</sequence>
<protein>
    <submittedName>
        <fullName evidence="1 2">Uncharacterized protein</fullName>
    </submittedName>
</protein>
<dbReference type="VEuPathDB" id="VectorBase:ISCW021499"/>
<proteinExistence type="predicted"/>
<name>B7Q4Z5_IXOSC</name>
<dbReference type="HOGENOM" id="CLU_2592438_0_0_1"/>
<dbReference type="EMBL" id="ABJB010595572">
    <property type="status" value="NOT_ANNOTATED_CDS"/>
    <property type="molecule type" value="Genomic_DNA"/>
</dbReference>
<dbReference type="EMBL" id="DS858616">
    <property type="protein sequence ID" value="EEC13917.1"/>
    <property type="molecule type" value="Genomic_DNA"/>
</dbReference>